<dbReference type="Proteomes" id="UP000030526">
    <property type="component" value="Unassembled WGS sequence"/>
</dbReference>
<keyword evidence="2" id="KW-1133">Transmembrane helix</keyword>
<evidence type="ECO:0000256" key="2">
    <source>
        <dbReference type="SAM" id="Phobius"/>
    </source>
</evidence>
<keyword evidence="2" id="KW-0472">Membrane</keyword>
<evidence type="ECO:0000313" key="4">
    <source>
        <dbReference type="EMBL" id="KGQ33322.1"/>
    </source>
</evidence>
<keyword evidence="2" id="KW-0812">Transmembrane</keyword>
<evidence type="ECO:0000313" key="5">
    <source>
        <dbReference type="EMBL" id="OBW99775.1"/>
    </source>
</evidence>
<name>A0A0A2YPW0_9PAST</name>
<comment type="similarity">
    <text evidence="1">Belongs to the bacterial sugar transferase family.</text>
</comment>
<dbReference type="GO" id="GO:0016780">
    <property type="term" value="F:phosphotransferase activity, for other substituted phosphate groups"/>
    <property type="evidence" value="ECO:0007669"/>
    <property type="project" value="TreeGrafter"/>
</dbReference>
<keyword evidence="4" id="KW-0808">Transferase</keyword>
<dbReference type="RefSeq" id="WP_039081335.1">
    <property type="nucleotide sequence ID" value="NZ_JPXR01000022.1"/>
</dbReference>
<sequence length="197" mass="23117">MYKTYVKRFIDVVGALILLPFVLCLCGIVGLCIFWDDRGEIFYRAPRRGLHGCIFTMYKFRSMKMNAPDIRNPDNSTYNAVDDPRITRVGKWLRKTSIDEIPQILNVLKGDMSFIGPRPITINRPLSDYDEKRRIRLHVKPGITGYSQAYYRNSIDQETKLQYDAFYAQNLSFWIDLKILFKTIETVLLRKNIYKKG</sequence>
<dbReference type="EMBL" id="JTJO01000017">
    <property type="protein sequence ID" value="OBW99775.1"/>
    <property type="molecule type" value="Genomic_DNA"/>
</dbReference>
<evidence type="ECO:0000259" key="3">
    <source>
        <dbReference type="Pfam" id="PF02397"/>
    </source>
</evidence>
<dbReference type="EMBL" id="JPXS01000014">
    <property type="protein sequence ID" value="KGQ33322.1"/>
    <property type="molecule type" value="Genomic_DNA"/>
</dbReference>
<accession>A0A0A2YPW0</accession>
<evidence type="ECO:0000313" key="6">
    <source>
        <dbReference type="Proteomes" id="UP000030526"/>
    </source>
</evidence>
<feature type="domain" description="Bacterial sugar transferase" evidence="3">
    <location>
        <begin position="7"/>
        <end position="188"/>
    </location>
</feature>
<evidence type="ECO:0000256" key="1">
    <source>
        <dbReference type="ARBA" id="ARBA00006464"/>
    </source>
</evidence>
<feature type="transmembrane region" description="Helical" evidence="2">
    <location>
        <begin position="12"/>
        <end position="35"/>
    </location>
</feature>
<dbReference type="Pfam" id="PF02397">
    <property type="entry name" value="Bac_transf"/>
    <property type="match status" value="1"/>
</dbReference>
<protein>
    <submittedName>
        <fullName evidence="4">UDP-phosphate galactose phosphotransferase</fullName>
    </submittedName>
</protein>
<dbReference type="OrthoDB" id="9808602at2"/>
<dbReference type="InterPro" id="IPR003362">
    <property type="entry name" value="Bact_transf"/>
</dbReference>
<gene>
    <name evidence="4" type="ORF">JP32_02370</name>
    <name evidence="5" type="ORF">QV03_02600</name>
</gene>
<evidence type="ECO:0000313" key="7">
    <source>
        <dbReference type="Proteomes" id="UP000092643"/>
    </source>
</evidence>
<reference evidence="5 7" key="2">
    <citation type="submission" date="2014-11" db="EMBL/GenBank/DDBJ databases">
        <title>Pan-genome of Gallibacterium spp.</title>
        <authorList>
            <person name="Kudirkiene E."/>
            <person name="Bojesen A.M."/>
        </authorList>
    </citation>
    <scope>NUCLEOTIDE SEQUENCE [LARGE SCALE GENOMIC DNA]</scope>
    <source>
        <strain evidence="5 7">F 279</strain>
    </source>
</reference>
<organism evidence="4 6">
    <name type="scientific">Gallibacterium anatis</name>
    <dbReference type="NCBI Taxonomy" id="750"/>
    <lineage>
        <taxon>Bacteria</taxon>
        <taxon>Pseudomonadati</taxon>
        <taxon>Pseudomonadota</taxon>
        <taxon>Gammaproteobacteria</taxon>
        <taxon>Pasteurellales</taxon>
        <taxon>Pasteurellaceae</taxon>
        <taxon>Gallibacterium</taxon>
    </lineage>
</organism>
<dbReference type="PATRIC" id="fig|750.21.peg.2202"/>
<proteinExistence type="inferred from homology"/>
<dbReference type="PANTHER" id="PTHR30576">
    <property type="entry name" value="COLANIC BIOSYNTHESIS UDP-GLUCOSE LIPID CARRIER TRANSFERASE"/>
    <property type="match status" value="1"/>
</dbReference>
<dbReference type="AlphaFoldDB" id="A0A0A2YPW0"/>
<reference evidence="4 6" key="1">
    <citation type="submission" date="2014-08" db="EMBL/GenBank/DDBJ databases">
        <title>Chaperone-usher fimbriae in a diverse selection of Gallibacterium genomes.</title>
        <authorList>
            <person name="Kudirkiene E."/>
            <person name="Bager R.J."/>
            <person name="Johnson T.J."/>
            <person name="Bojesen A.M."/>
        </authorList>
    </citation>
    <scope>NUCLEOTIDE SEQUENCE [LARGE SCALE GENOMIC DNA]</scope>
    <source>
        <strain evidence="4 6">20558/3kl.</strain>
    </source>
</reference>
<dbReference type="PANTHER" id="PTHR30576:SF0">
    <property type="entry name" value="UNDECAPRENYL-PHOSPHATE N-ACETYLGALACTOSAMINYL 1-PHOSPHATE TRANSFERASE-RELATED"/>
    <property type="match status" value="1"/>
</dbReference>
<comment type="caution">
    <text evidence="4">The sequence shown here is derived from an EMBL/GenBank/DDBJ whole genome shotgun (WGS) entry which is preliminary data.</text>
</comment>
<dbReference type="Proteomes" id="UP000092643">
    <property type="component" value="Unassembled WGS sequence"/>
</dbReference>